<comment type="caution">
    <text evidence="1">The sequence shown here is derived from an EMBL/GenBank/DDBJ whole genome shotgun (WGS) entry which is preliminary data.</text>
</comment>
<evidence type="ECO:0000313" key="2">
    <source>
        <dbReference type="Proteomes" id="UP000580910"/>
    </source>
</evidence>
<organism evidence="1 2">
    <name type="scientific">Nocardioides ginsengisegetis</name>
    <dbReference type="NCBI Taxonomy" id="661491"/>
    <lineage>
        <taxon>Bacteria</taxon>
        <taxon>Bacillati</taxon>
        <taxon>Actinomycetota</taxon>
        <taxon>Actinomycetes</taxon>
        <taxon>Propionibacteriales</taxon>
        <taxon>Nocardioidaceae</taxon>
        <taxon>Nocardioides</taxon>
    </lineage>
</organism>
<evidence type="ECO:0000313" key="1">
    <source>
        <dbReference type="EMBL" id="MBA8803517.1"/>
    </source>
</evidence>
<accession>A0A7W3P9K2</accession>
<reference evidence="1 2" key="1">
    <citation type="submission" date="2020-07" db="EMBL/GenBank/DDBJ databases">
        <title>Sequencing the genomes of 1000 actinobacteria strains.</title>
        <authorList>
            <person name="Klenk H.-P."/>
        </authorList>
    </citation>
    <scope>NUCLEOTIDE SEQUENCE [LARGE SCALE GENOMIC DNA]</scope>
    <source>
        <strain evidence="1 2">DSM 21349</strain>
    </source>
</reference>
<sequence>MTETPTCSGKGCQSEAVWALLWNNPKLHTPDRRKVWVACAEHRAGLADFLTARGFLRDVVPVAEAPVDQGPEGGR</sequence>
<dbReference type="Proteomes" id="UP000580910">
    <property type="component" value="Unassembled WGS sequence"/>
</dbReference>
<dbReference type="RefSeq" id="WP_125036159.1">
    <property type="nucleotide sequence ID" value="NZ_JACGXA010000001.1"/>
</dbReference>
<keyword evidence="2" id="KW-1185">Reference proteome</keyword>
<gene>
    <name evidence="1" type="ORF">FB382_001808</name>
</gene>
<protein>
    <recommendedName>
        <fullName evidence="3">Acetone carboxylase</fullName>
    </recommendedName>
</protein>
<dbReference type="AlphaFoldDB" id="A0A7W3P9K2"/>
<evidence type="ECO:0008006" key="3">
    <source>
        <dbReference type="Google" id="ProtNLM"/>
    </source>
</evidence>
<dbReference type="EMBL" id="JACGXA010000001">
    <property type="protein sequence ID" value="MBA8803517.1"/>
    <property type="molecule type" value="Genomic_DNA"/>
</dbReference>
<proteinExistence type="predicted"/>
<name>A0A7W3P9K2_9ACTN</name>